<dbReference type="PRINTS" id="PR00237">
    <property type="entry name" value="GPCRRHODOPSN"/>
</dbReference>
<dbReference type="PANTHER" id="PTHR10489:SF942">
    <property type="entry name" value="ATYPICAL CHEMOKINE RECEPTOR 2"/>
    <property type="match status" value="1"/>
</dbReference>
<evidence type="ECO:0000256" key="8">
    <source>
        <dbReference type="ARBA" id="ARBA00023224"/>
    </source>
</evidence>
<feature type="transmembrane region" description="Helical" evidence="9">
    <location>
        <begin position="110"/>
        <end position="132"/>
    </location>
</feature>
<feature type="transmembrane region" description="Helical" evidence="9">
    <location>
        <begin position="70"/>
        <end position="90"/>
    </location>
</feature>
<dbReference type="GO" id="GO:0006955">
    <property type="term" value="P:immune response"/>
    <property type="evidence" value="ECO:0000318"/>
    <property type="project" value="GO_Central"/>
</dbReference>
<feature type="transmembrane region" description="Helical" evidence="9">
    <location>
        <begin position="43"/>
        <end position="63"/>
    </location>
</feature>
<proteinExistence type="predicted"/>
<dbReference type="RefSeq" id="XP_005163720.1">
    <property type="nucleotide sequence ID" value="XM_005163663.5"/>
</dbReference>
<organism evidence="11 12">
    <name type="scientific">Danio rerio</name>
    <name type="common">Zebrafish</name>
    <name type="synonym">Brachydanio rerio</name>
    <dbReference type="NCBI Taxonomy" id="7955"/>
    <lineage>
        <taxon>Eukaryota</taxon>
        <taxon>Metazoa</taxon>
        <taxon>Chordata</taxon>
        <taxon>Craniata</taxon>
        <taxon>Vertebrata</taxon>
        <taxon>Euteleostomi</taxon>
        <taxon>Actinopterygii</taxon>
        <taxon>Neopterygii</taxon>
        <taxon>Teleostei</taxon>
        <taxon>Ostariophysi</taxon>
        <taxon>Cypriniformes</taxon>
        <taxon>Danionidae</taxon>
        <taxon>Danioninae</taxon>
        <taxon>Danio</taxon>
    </lineage>
</organism>
<dbReference type="InterPro" id="IPR000276">
    <property type="entry name" value="GPCR_Rhodpsn"/>
</dbReference>
<keyword evidence="5" id="KW-0297">G-protein coupled receptor</keyword>
<keyword evidence="6 9" id="KW-0472">Membrane</keyword>
<reference evidence="11" key="1">
    <citation type="journal article" date="2013" name="Nature">
        <title>The zebrafish reference genome sequence and its relationship to the human genome.</title>
        <authorList>
            <consortium name="Genome Reference Consortium Zebrafish"/>
            <person name="Howe K."/>
            <person name="Clark M.D."/>
            <person name="Torroja C.F."/>
            <person name="Torrance J."/>
            <person name="Berthelot C."/>
            <person name="Muffato M."/>
            <person name="Collins J.E."/>
            <person name="Humphray S."/>
            <person name="McLaren K."/>
            <person name="Matthews L."/>
            <person name="McLaren S."/>
            <person name="Sealy I."/>
            <person name="Caccamo M."/>
            <person name="Churcher C."/>
            <person name="Scott C."/>
            <person name="Barrett J.C."/>
            <person name="Koch R."/>
            <person name="Rauch G.J."/>
            <person name="White S."/>
            <person name="Chow W."/>
            <person name="Kilian B."/>
            <person name="Quintais L.T."/>
            <person name="Guerra-Assuncao J.A."/>
            <person name="Zhou Y."/>
            <person name="Gu Y."/>
            <person name="Yen J."/>
            <person name="Vogel J.H."/>
            <person name="Eyre T."/>
            <person name="Redmond S."/>
            <person name="Banerjee R."/>
            <person name="Chi J."/>
            <person name="Fu B."/>
            <person name="Langley E."/>
            <person name="Maguire S.F."/>
            <person name="Laird G.K."/>
            <person name="Lloyd D."/>
            <person name="Kenyon E."/>
            <person name="Donaldson S."/>
            <person name="Sehra H."/>
            <person name="Almeida-King J."/>
            <person name="Loveland J."/>
            <person name="Trevanion S."/>
            <person name="Jones M."/>
            <person name="Quail M."/>
            <person name="Willey D."/>
            <person name="Hunt A."/>
            <person name="Burton J."/>
            <person name="Sims S."/>
            <person name="McLay K."/>
            <person name="Plumb B."/>
            <person name="Davis J."/>
            <person name="Clee C."/>
            <person name="Oliver K."/>
            <person name="Clark R."/>
            <person name="Riddle C."/>
            <person name="Elliot D."/>
            <person name="Eliott D."/>
            <person name="Threadgold G."/>
            <person name="Harden G."/>
            <person name="Ware D."/>
            <person name="Begum S."/>
            <person name="Mortimore B."/>
            <person name="Mortimer B."/>
            <person name="Kerry G."/>
            <person name="Heath P."/>
            <person name="Phillimore B."/>
            <person name="Tracey A."/>
            <person name="Corby N."/>
            <person name="Dunn M."/>
            <person name="Johnson C."/>
            <person name="Wood J."/>
            <person name="Clark S."/>
            <person name="Pelan S."/>
            <person name="Griffiths G."/>
            <person name="Smith M."/>
            <person name="Glithero R."/>
            <person name="Howden P."/>
            <person name="Barker N."/>
            <person name="Lloyd C."/>
            <person name="Stevens C."/>
            <person name="Harley J."/>
            <person name="Holt K."/>
            <person name="Panagiotidis G."/>
            <person name="Lovell J."/>
            <person name="Beasley H."/>
            <person name="Henderson C."/>
            <person name="Gordon D."/>
            <person name="Auger K."/>
            <person name="Wright D."/>
            <person name="Collins J."/>
            <person name="Raisen C."/>
            <person name="Dyer L."/>
            <person name="Leung K."/>
            <person name="Robertson L."/>
            <person name="Ambridge K."/>
            <person name="Leongamornlert D."/>
            <person name="McGuire S."/>
            <person name="Gilderthorp R."/>
            <person name="Griffiths C."/>
            <person name="Manthravadi D."/>
            <person name="Nichol S."/>
            <person name="Barker G."/>
            <person name="Whitehead S."/>
            <person name="Kay M."/>
            <person name="Brown J."/>
            <person name="Murnane C."/>
            <person name="Gray E."/>
            <person name="Humphries M."/>
            <person name="Sycamore N."/>
            <person name="Barker D."/>
            <person name="Saunders D."/>
            <person name="Wallis J."/>
            <person name="Babbage A."/>
            <person name="Hammond S."/>
            <person name="Mashreghi-Mohammadi M."/>
            <person name="Barr L."/>
            <person name="Martin S."/>
            <person name="Wray P."/>
            <person name="Ellington A."/>
            <person name="Matthews N."/>
            <person name="Ellwood M."/>
            <person name="Woodmansey R."/>
            <person name="Clark G."/>
            <person name="Cooper J."/>
            <person name="Cooper J."/>
            <person name="Tromans A."/>
            <person name="Grafham D."/>
            <person name="Skuce C."/>
            <person name="Pandian R."/>
            <person name="Andrews R."/>
            <person name="Harrison E."/>
            <person name="Kimberley A."/>
            <person name="Garnett J."/>
            <person name="Fosker N."/>
            <person name="Hall R."/>
            <person name="Garner P."/>
            <person name="Kelly D."/>
            <person name="Bird C."/>
            <person name="Palmer S."/>
            <person name="Gehring I."/>
            <person name="Berger A."/>
            <person name="Dooley C.M."/>
            <person name="Ersan-Urun Z."/>
            <person name="Eser C."/>
            <person name="Geiger H."/>
            <person name="Geisler M."/>
            <person name="Karotki L."/>
            <person name="Kirn A."/>
            <person name="Konantz J."/>
            <person name="Konantz M."/>
            <person name="Oberlander M."/>
            <person name="Rudolph-Geiger S."/>
            <person name="Teucke M."/>
            <person name="Lanz C."/>
            <person name="Raddatz G."/>
            <person name="Osoegawa K."/>
            <person name="Zhu B."/>
            <person name="Rapp A."/>
            <person name="Widaa S."/>
            <person name="Langford C."/>
            <person name="Yang F."/>
            <person name="Schuster S.C."/>
            <person name="Carter N.P."/>
            <person name="Harrow J."/>
            <person name="Ning Z."/>
            <person name="Herrero J."/>
            <person name="Searle S.M."/>
            <person name="Enright A."/>
            <person name="Geisler R."/>
            <person name="Plasterk R.H."/>
            <person name="Lee C."/>
            <person name="Westerfield M."/>
            <person name="de Jong P.J."/>
            <person name="Zon L.I."/>
            <person name="Postlethwait J.H."/>
            <person name="Nusslein-Volhard C."/>
            <person name="Hubbard T.J."/>
            <person name="Roest Crollius H."/>
            <person name="Rogers J."/>
            <person name="Stemple D.L."/>
        </authorList>
    </citation>
    <scope>NUCLEOTIDE SEQUENCE [LARGE SCALE GENOMIC DNA]</scope>
    <source>
        <strain evidence="11">Tuebingen</strain>
    </source>
</reference>
<sequence length="363" mass="42081">MDVLNPEDVSLYEDYYNSDGLEEFGLCKKTHVKEFSYLFLPTFYSVTCALGIIANLTLVVLLVKYKTLRMVLPLQMVISDILFTLSLSFWAVYAGSEWIFGDHSCKAITFVYMVSLYSSNLFVASLSLQRFLDDARVDSTLRIFRSSKRNGVLCAIVWLFSILAAAVHVSFVELQKFHEKIVCTYHFNDGFGWKVYTRFQMTLLGFVIPFLVLVFCWIRYCSVVVGRSRFQRFRLETGFTVMFFLLWFPYSVVIFLHALQDLHFFYACTTNIQFDFAIQVTESIAFTHVLVNPLLYMFLNKKVWKRLRNAFKTPREYLLEESSSSSNGSGQGDDIELKSVQRCQAHDVNFCAERPNNLLPELK</sequence>
<dbReference type="GO" id="GO:0009897">
    <property type="term" value="C:external side of plasma membrane"/>
    <property type="evidence" value="ECO:0000318"/>
    <property type="project" value="GO_Central"/>
</dbReference>
<evidence type="ECO:0000256" key="5">
    <source>
        <dbReference type="ARBA" id="ARBA00023040"/>
    </source>
</evidence>
<dbReference type="PANTHER" id="PTHR10489">
    <property type="entry name" value="CELL ADHESION MOLECULE"/>
    <property type="match status" value="1"/>
</dbReference>
<dbReference type="SUPFAM" id="SSF81321">
    <property type="entry name" value="Family A G protein-coupled receptor-like"/>
    <property type="match status" value="1"/>
</dbReference>
<feature type="transmembrane region" description="Helical" evidence="9">
    <location>
        <begin position="152"/>
        <end position="171"/>
    </location>
</feature>
<dbReference type="GO" id="GO:0019722">
    <property type="term" value="P:calcium-mediated signaling"/>
    <property type="evidence" value="ECO:0000318"/>
    <property type="project" value="GO_Central"/>
</dbReference>
<evidence type="ECO:0000256" key="4">
    <source>
        <dbReference type="ARBA" id="ARBA00022989"/>
    </source>
</evidence>
<evidence type="ECO:0000313" key="13">
    <source>
        <dbReference type="RefSeq" id="XP_068069537.1"/>
    </source>
</evidence>
<dbReference type="AlphaFoldDB" id="A0A8M2BAW3"/>
<keyword evidence="8" id="KW-0807">Transducer</keyword>
<dbReference type="GO" id="GO:0016493">
    <property type="term" value="F:C-C chemokine receptor activity"/>
    <property type="evidence" value="ECO:0000318"/>
    <property type="project" value="GO_Central"/>
</dbReference>
<evidence type="ECO:0000313" key="12">
    <source>
        <dbReference type="RefSeq" id="XP_005163720.1"/>
    </source>
</evidence>
<dbReference type="InterPro" id="IPR000355">
    <property type="entry name" value="Chemokine_rcpt"/>
</dbReference>
<evidence type="ECO:0000259" key="10">
    <source>
        <dbReference type="PROSITE" id="PS50262"/>
    </source>
</evidence>
<gene>
    <name evidence="12 13" type="primary">LOC101887081</name>
</gene>
<evidence type="ECO:0000256" key="3">
    <source>
        <dbReference type="ARBA" id="ARBA00022692"/>
    </source>
</evidence>
<dbReference type="SMR" id="A0A8M2BAW3"/>
<keyword evidence="7 12" id="KW-0675">Receptor</keyword>
<dbReference type="GeneID" id="101887081"/>
<feature type="transmembrane region" description="Helical" evidence="9">
    <location>
        <begin position="237"/>
        <end position="256"/>
    </location>
</feature>
<protein>
    <submittedName>
        <fullName evidence="12 13">Atypical chemokine receptor 2</fullName>
    </submittedName>
</protein>
<dbReference type="Pfam" id="PF00001">
    <property type="entry name" value="7tm_1"/>
    <property type="match status" value="1"/>
</dbReference>
<reference evidence="12 13" key="2">
    <citation type="submission" date="2025-04" db="UniProtKB">
        <authorList>
            <consortium name="RefSeq"/>
        </authorList>
    </citation>
    <scope>IDENTIFICATION</scope>
    <source>
        <strain evidence="12 13">Tuebingen</strain>
    </source>
</reference>
<evidence type="ECO:0000256" key="1">
    <source>
        <dbReference type="ARBA" id="ARBA00004651"/>
    </source>
</evidence>
<keyword evidence="11" id="KW-1185">Reference proteome</keyword>
<dbReference type="PROSITE" id="PS50262">
    <property type="entry name" value="G_PROTEIN_RECEP_F1_2"/>
    <property type="match status" value="1"/>
</dbReference>
<dbReference type="RefSeq" id="XP_068069537.1">
    <property type="nucleotide sequence ID" value="XM_068213436.1"/>
</dbReference>
<keyword evidence="4 9" id="KW-1133">Transmembrane helix</keyword>
<dbReference type="RefSeq" id="XP_073778658.1">
    <property type="nucleotide sequence ID" value="XM_073922557.1"/>
</dbReference>
<dbReference type="PRINTS" id="PR00657">
    <property type="entry name" value="CCCHEMOKINER"/>
</dbReference>
<dbReference type="Proteomes" id="UP000000437">
    <property type="component" value="Chromosome 2"/>
</dbReference>
<dbReference type="GO" id="GO:0019957">
    <property type="term" value="F:C-C chemokine binding"/>
    <property type="evidence" value="ECO:0000318"/>
    <property type="project" value="GO_Central"/>
</dbReference>
<keyword evidence="2" id="KW-1003">Cell membrane</keyword>
<comment type="subcellular location">
    <subcellularLocation>
        <location evidence="1">Cell membrane</location>
        <topology evidence="1">Multi-pass membrane protein</topology>
    </subcellularLocation>
</comment>
<dbReference type="GO" id="GO:0007204">
    <property type="term" value="P:positive regulation of cytosolic calcium ion concentration"/>
    <property type="evidence" value="ECO:0000318"/>
    <property type="project" value="GO_Central"/>
</dbReference>
<evidence type="ECO:0000256" key="6">
    <source>
        <dbReference type="ARBA" id="ARBA00023136"/>
    </source>
</evidence>
<dbReference type="OrthoDB" id="8576531at2759"/>
<name>A0A8M2BAW3_DANRE</name>
<dbReference type="GO" id="GO:0060326">
    <property type="term" value="P:cell chemotaxis"/>
    <property type="evidence" value="ECO:0000318"/>
    <property type="project" value="GO_Central"/>
</dbReference>
<evidence type="ECO:0000256" key="7">
    <source>
        <dbReference type="ARBA" id="ARBA00023170"/>
    </source>
</evidence>
<feature type="transmembrane region" description="Helical" evidence="9">
    <location>
        <begin position="276"/>
        <end position="299"/>
    </location>
</feature>
<dbReference type="InterPro" id="IPR017452">
    <property type="entry name" value="GPCR_Rhodpsn_7TM"/>
</dbReference>
<dbReference type="Gene3D" id="1.20.1070.10">
    <property type="entry name" value="Rhodopsin 7-helix transmembrane proteins"/>
    <property type="match status" value="1"/>
</dbReference>
<evidence type="ECO:0000313" key="11">
    <source>
        <dbReference type="Proteomes" id="UP000000437"/>
    </source>
</evidence>
<accession>A0A8M2BAW3</accession>
<evidence type="ECO:0000256" key="9">
    <source>
        <dbReference type="SAM" id="Phobius"/>
    </source>
</evidence>
<feature type="domain" description="G-protein coupled receptors family 1 profile" evidence="10">
    <location>
        <begin position="51"/>
        <end position="296"/>
    </location>
</feature>
<dbReference type="InterPro" id="IPR050119">
    <property type="entry name" value="CCR1-9-like"/>
</dbReference>
<evidence type="ECO:0000256" key="2">
    <source>
        <dbReference type="ARBA" id="ARBA00022475"/>
    </source>
</evidence>
<keyword evidence="3 9" id="KW-0812">Transmembrane</keyword>
<feature type="transmembrane region" description="Helical" evidence="9">
    <location>
        <begin position="203"/>
        <end position="225"/>
    </location>
</feature>
<dbReference type="KEGG" id="dre:101887081"/>